<keyword evidence="1" id="KW-0067">ATP-binding</keyword>
<name>A0AAV9RXE9_9TELE</name>
<accession>A0AAV9RXE9</accession>
<proteinExistence type="predicted"/>
<organism evidence="1 2">
    <name type="scientific">Crenichthys baileyi</name>
    <name type="common">White River springfish</name>
    <dbReference type="NCBI Taxonomy" id="28760"/>
    <lineage>
        <taxon>Eukaryota</taxon>
        <taxon>Metazoa</taxon>
        <taxon>Chordata</taxon>
        <taxon>Craniata</taxon>
        <taxon>Vertebrata</taxon>
        <taxon>Euteleostomi</taxon>
        <taxon>Actinopterygii</taxon>
        <taxon>Neopterygii</taxon>
        <taxon>Teleostei</taxon>
        <taxon>Neoteleostei</taxon>
        <taxon>Acanthomorphata</taxon>
        <taxon>Ovalentaria</taxon>
        <taxon>Atherinomorphae</taxon>
        <taxon>Cyprinodontiformes</taxon>
        <taxon>Goodeidae</taxon>
        <taxon>Crenichthys</taxon>
    </lineage>
</organism>
<sequence length="67" mass="7652">MNVLLGQEVIVMSAMLDARKFQVYFDNCPLLTIPGCTHPVMFYTPQPERDYLEAAVCTAIHIHVWGR</sequence>
<keyword evidence="2" id="KW-1185">Reference proteome</keyword>
<keyword evidence="1" id="KW-0547">Nucleotide-binding</keyword>
<evidence type="ECO:0000313" key="1">
    <source>
        <dbReference type="EMBL" id="KAK5613494.1"/>
    </source>
</evidence>
<gene>
    <name evidence="1" type="primary">DHX15_2</name>
    <name evidence="1" type="ORF">CRENBAI_021109</name>
</gene>
<evidence type="ECO:0000313" key="2">
    <source>
        <dbReference type="Proteomes" id="UP001311232"/>
    </source>
</evidence>
<keyword evidence="1" id="KW-0378">Hydrolase</keyword>
<protein>
    <submittedName>
        <fullName evidence="1">Pre-mRNA-splicing factor ATP-dependent RNA helicase dhx15</fullName>
    </submittedName>
</protein>
<keyword evidence="1" id="KW-0347">Helicase</keyword>
<dbReference type="Gene3D" id="3.40.50.300">
    <property type="entry name" value="P-loop containing nucleotide triphosphate hydrolases"/>
    <property type="match status" value="1"/>
</dbReference>
<dbReference type="Proteomes" id="UP001311232">
    <property type="component" value="Unassembled WGS sequence"/>
</dbReference>
<reference evidence="1 2" key="1">
    <citation type="submission" date="2021-06" db="EMBL/GenBank/DDBJ databases">
        <authorList>
            <person name="Palmer J.M."/>
        </authorList>
    </citation>
    <scope>NUCLEOTIDE SEQUENCE [LARGE SCALE GENOMIC DNA]</scope>
    <source>
        <strain evidence="1 2">MEX-2019</strain>
        <tissue evidence="1">Muscle</tissue>
    </source>
</reference>
<dbReference type="InterPro" id="IPR027417">
    <property type="entry name" value="P-loop_NTPase"/>
</dbReference>
<dbReference type="EMBL" id="JAHHUM010001210">
    <property type="protein sequence ID" value="KAK5613494.1"/>
    <property type="molecule type" value="Genomic_DNA"/>
</dbReference>
<dbReference type="GO" id="GO:0004386">
    <property type="term" value="F:helicase activity"/>
    <property type="evidence" value="ECO:0007669"/>
    <property type="project" value="UniProtKB-KW"/>
</dbReference>
<comment type="caution">
    <text evidence="1">The sequence shown here is derived from an EMBL/GenBank/DDBJ whole genome shotgun (WGS) entry which is preliminary data.</text>
</comment>
<dbReference type="AlphaFoldDB" id="A0AAV9RXE9"/>